<keyword evidence="4" id="KW-0233">DNA recombination</keyword>
<dbReference type="OrthoDB" id="9803188at2"/>
<sequence length="383" mass="45008">MEGSVRKKGNRWYYSFEIDRDETGKRKRIERAGGKTKKEALEALRNALNNYDNGYVEPKKILLDDYINDWLENFIKENRKITTYQRYKEIYKNSIKPYIGYTSLKDITAIKIEKLLQGEKKKGLSSSSLQGIYGVLNSLFNRAIKLKVLKDNPCKYVDRPKREKFTPNTLTIDEFKKIINTLDKSNNYNDYVMRIALQVILELGLRRGELAGLEWSNIDHNNNCINITNNLVYTNNNVVMSTPKTDESMRTLYVSNNIIQLLKKHKLLQNELKLKYGPNYIENTFNSKKYDFIFTWENGKYIHPNYYTVRFKKILKANDINKNIRFHDLRHTNATLLLEQGIDFKVIQTRLGHSDINTTLNIYSHVNLDMQKKATDKLSNLMK</sequence>
<keyword evidence="9" id="KW-1185">Reference proteome</keyword>
<dbReference type="STRING" id="1503.CLPU_3c01050"/>
<keyword evidence="3 5" id="KW-0238">DNA-binding</keyword>
<dbReference type="InterPro" id="IPR050090">
    <property type="entry name" value="Tyrosine_recombinase_XerCD"/>
</dbReference>
<dbReference type="PATRIC" id="fig|1503.3.peg.1970"/>
<dbReference type="Proteomes" id="UP000037267">
    <property type="component" value="Unassembled WGS sequence"/>
</dbReference>
<dbReference type="PANTHER" id="PTHR30349:SF64">
    <property type="entry name" value="PROPHAGE INTEGRASE INTD-RELATED"/>
    <property type="match status" value="1"/>
</dbReference>
<evidence type="ECO:0000256" key="1">
    <source>
        <dbReference type="ARBA" id="ARBA00008857"/>
    </source>
</evidence>
<dbReference type="InterPro" id="IPR044068">
    <property type="entry name" value="CB"/>
</dbReference>
<dbReference type="SUPFAM" id="SSF56349">
    <property type="entry name" value="DNA breaking-rejoining enzymes"/>
    <property type="match status" value="1"/>
</dbReference>
<evidence type="ECO:0000256" key="5">
    <source>
        <dbReference type="PROSITE-ProRule" id="PRU01248"/>
    </source>
</evidence>
<name>A0A0L0WCX5_GOTPU</name>
<dbReference type="GO" id="GO:0003677">
    <property type="term" value="F:DNA binding"/>
    <property type="evidence" value="ECO:0007669"/>
    <property type="project" value="UniProtKB-UniRule"/>
</dbReference>
<dbReference type="Pfam" id="PF14659">
    <property type="entry name" value="Phage_int_SAM_3"/>
    <property type="match status" value="1"/>
</dbReference>
<evidence type="ECO:0000256" key="2">
    <source>
        <dbReference type="ARBA" id="ARBA00022908"/>
    </source>
</evidence>
<feature type="domain" description="Core-binding (CB)" evidence="7">
    <location>
        <begin position="65"/>
        <end position="144"/>
    </location>
</feature>
<protein>
    <submittedName>
        <fullName evidence="8">Phage integrase family</fullName>
    </submittedName>
</protein>
<dbReference type="AlphaFoldDB" id="A0A0L0WCX5"/>
<proteinExistence type="inferred from homology"/>
<dbReference type="InterPro" id="IPR011010">
    <property type="entry name" value="DNA_brk_join_enz"/>
</dbReference>
<gene>
    <name evidence="8" type="ORF">CLPU_3c01050</name>
</gene>
<evidence type="ECO:0000259" key="6">
    <source>
        <dbReference type="PROSITE" id="PS51898"/>
    </source>
</evidence>
<dbReference type="Pfam" id="PF14657">
    <property type="entry name" value="Arm-DNA-bind_4"/>
    <property type="match status" value="1"/>
</dbReference>
<dbReference type="Gene3D" id="1.10.150.130">
    <property type="match status" value="1"/>
</dbReference>
<dbReference type="InterPro" id="IPR013762">
    <property type="entry name" value="Integrase-like_cat_sf"/>
</dbReference>
<dbReference type="InterPro" id="IPR010998">
    <property type="entry name" value="Integrase_recombinase_N"/>
</dbReference>
<dbReference type="RefSeq" id="WP_050354323.1">
    <property type="nucleotide sequence ID" value="NZ_LGSS01000003.1"/>
</dbReference>
<keyword evidence="2" id="KW-0229">DNA integration</keyword>
<accession>A0A0L0WCX5</accession>
<reference evidence="9" key="1">
    <citation type="submission" date="2015-07" db="EMBL/GenBank/DDBJ databases">
        <title>Draft genome sequence of the purine-degrading Gottschalkia purinilyticum DSM 1384 (formerly Clostridium purinilyticum).</title>
        <authorList>
            <person name="Poehlein A."/>
            <person name="Schiel-Bengelsdorf B."/>
            <person name="Bengelsdorf F.R."/>
            <person name="Daniel R."/>
            <person name="Duerre P."/>
        </authorList>
    </citation>
    <scope>NUCLEOTIDE SEQUENCE [LARGE SCALE GENOMIC DNA]</scope>
    <source>
        <strain evidence="9">DSM 1384</strain>
    </source>
</reference>
<dbReference type="CDD" id="cd01189">
    <property type="entry name" value="INT_ICEBs1_C_like"/>
    <property type="match status" value="1"/>
</dbReference>
<organism evidence="8 9">
    <name type="scientific">Gottschalkia purinilytica</name>
    <name type="common">Clostridium purinilyticum</name>
    <dbReference type="NCBI Taxonomy" id="1503"/>
    <lineage>
        <taxon>Bacteria</taxon>
        <taxon>Bacillati</taxon>
        <taxon>Bacillota</taxon>
        <taxon>Tissierellia</taxon>
        <taxon>Tissierellales</taxon>
        <taxon>Gottschalkiaceae</taxon>
        <taxon>Gottschalkia</taxon>
    </lineage>
</organism>
<dbReference type="EMBL" id="LGSS01000003">
    <property type="protein sequence ID" value="KNF09327.1"/>
    <property type="molecule type" value="Genomic_DNA"/>
</dbReference>
<dbReference type="Pfam" id="PF00589">
    <property type="entry name" value="Phage_integrase"/>
    <property type="match status" value="1"/>
</dbReference>
<dbReference type="PROSITE" id="PS51900">
    <property type="entry name" value="CB"/>
    <property type="match status" value="1"/>
</dbReference>
<evidence type="ECO:0000259" key="7">
    <source>
        <dbReference type="PROSITE" id="PS51900"/>
    </source>
</evidence>
<evidence type="ECO:0000313" key="9">
    <source>
        <dbReference type="Proteomes" id="UP000037267"/>
    </source>
</evidence>
<dbReference type="InterPro" id="IPR004107">
    <property type="entry name" value="Integrase_SAM-like_N"/>
</dbReference>
<dbReference type="PROSITE" id="PS51898">
    <property type="entry name" value="TYR_RECOMBINASE"/>
    <property type="match status" value="1"/>
</dbReference>
<evidence type="ECO:0000313" key="8">
    <source>
        <dbReference type="EMBL" id="KNF09327.1"/>
    </source>
</evidence>
<dbReference type="InterPro" id="IPR028259">
    <property type="entry name" value="AP2-like_int_N"/>
</dbReference>
<feature type="domain" description="Tyr recombinase" evidence="6">
    <location>
        <begin position="165"/>
        <end position="376"/>
    </location>
</feature>
<dbReference type="PANTHER" id="PTHR30349">
    <property type="entry name" value="PHAGE INTEGRASE-RELATED"/>
    <property type="match status" value="1"/>
</dbReference>
<dbReference type="Gene3D" id="1.10.443.10">
    <property type="entry name" value="Intergrase catalytic core"/>
    <property type="match status" value="1"/>
</dbReference>
<evidence type="ECO:0000256" key="3">
    <source>
        <dbReference type="ARBA" id="ARBA00023125"/>
    </source>
</evidence>
<evidence type="ECO:0000256" key="4">
    <source>
        <dbReference type="ARBA" id="ARBA00023172"/>
    </source>
</evidence>
<dbReference type="GO" id="GO:0006310">
    <property type="term" value="P:DNA recombination"/>
    <property type="evidence" value="ECO:0007669"/>
    <property type="project" value="UniProtKB-KW"/>
</dbReference>
<dbReference type="GO" id="GO:0015074">
    <property type="term" value="P:DNA integration"/>
    <property type="evidence" value="ECO:0007669"/>
    <property type="project" value="UniProtKB-KW"/>
</dbReference>
<comment type="caution">
    <text evidence="8">The sequence shown here is derived from an EMBL/GenBank/DDBJ whole genome shotgun (WGS) entry which is preliminary data.</text>
</comment>
<dbReference type="InterPro" id="IPR002104">
    <property type="entry name" value="Integrase_catalytic"/>
</dbReference>
<comment type="similarity">
    <text evidence="1">Belongs to the 'phage' integrase family.</text>
</comment>